<feature type="compositionally biased region" description="Basic and acidic residues" evidence="2">
    <location>
        <begin position="196"/>
        <end position="207"/>
    </location>
</feature>
<comment type="similarity">
    <text evidence="1">Belongs to the PP2C family.</text>
</comment>
<dbReference type="EC" id="3.1.3.16" evidence="1"/>
<dbReference type="SUPFAM" id="SSF81606">
    <property type="entry name" value="PP2C-like"/>
    <property type="match status" value="1"/>
</dbReference>
<evidence type="ECO:0000256" key="1">
    <source>
        <dbReference type="RuleBase" id="RU366020"/>
    </source>
</evidence>
<dbReference type="EMBL" id="LVLJ01000057">
    <property type="protein sequence ID" value="OAE35799.1"/>
    <property type="molecule type" value="Genomic_DNA"/>
</dbReference>
<sequence>MAQVGARALGRGLIKQWHRDVCVKMASTALIFSALQPVRPALHLPLRQQVVSGRVSRGNCSSLLLLRQCASTEPSYGAANPVLLETRECADGSIMYKFGSPEQKEAMLTANEHLDSKDADGREELDNNPLNNSFSADAEQLQNPPGHHEEAVVSASSTSQLDAVVEQDSPTSDTNCGEIEQQFVDLELGEQQVDPVKNKDSSRKEVTVDNLDLKTSPQTISEEPTQVKGDETKDLTSCRFSSGAAMIPHPEKAARGGEDAYFIEGSQWIGVADGVGGWALEGINAGHYARELMWHCAELARQSDKESDPKTLLVKSFSRTKAMGSTTAVVASISGQTLTVVNMGDTGFLVVRDGEAVARSTPMQRGFNFPYQIGSVGDDPFLAEVYRVPVEKGDVIILGSDGLFDNLFENQIVEIVDKLLQLKSEPETVAKELANIAHKVGATQEGMSPFAKEAQAVGYSYSGGKMDDITAVVSFVS</sequence>
<reference evidence="4" key="1">
    <citation type="submission" date="2016-03" db="EMBL/GenBank/DDBJ databases">
        <title>Mechanisms controlling the formation of the plant cell surface in tip-growing cells are functionally conserved among land plants.</title>
        <authorList>
            <person name="Honkanen S."/>
            <person name="Jones V.A."/>
            <person name="Morieri G."/>
            <person name="Champion C."/>
            <person name="Hetherington A.J."/>
            <person name="Kelly S."/>
            <person name="Saint-Marcoux D."/>
            <person name="Proust H."/>
            <person name="Prescott H."/>
            <person name="Dolan L."/>
        </authorList>
    </citation>
    <scope>NUCLEOTIDE SEQUENCE [LARGE SCALE GENOMIC DNA]</scope>
    <source>
        <tissue evidence="4">Whole gametophyte</tissue>
    </source>
</reference>
<comment type="caution">
    <text evidence="4">The sequence shown here is derived from an EMBL/GenBank/DDBJ whole genome shotgun (WGS) entry which is preliminary data.</text>
</comment>
<gene>
    <name evidence="4" type="ORF">AXG93_4225s1020</name>
</gene>
<keyword evidence="1" id="KW-0904">Protein phosphatase</keyword>
<dbReference type="Pfam" id="PF07228">
    <property type="entry name" value="SpoIIE"/>
    <property type="match status" value="1"/>
</dbReference>
<evidence type="ECO:0000313" key="4">
    <source>
        <dbReference type="EMBL" id="OAE35799.1"/>
    </source>
</evidence>
<feature type="domain" description="PPM-type phosphatase" evidence="3">
    <location>
        <begin position="241"/>
        <end position="476"/>
    </location>
</feature>
<feature type="compositionally biased region" description="Polar residues" evidence="2">
    <location>
        <begin position="213"/>
        <end position="224"/>
    </location>
</feature>
<keyword evidence="5" id="KW-1185">Reference proteome</keyword>
<dbReference type="InterPro" id="IPR036457">
    <property type="entry name" value="PPM-type-like_dom_sf"/>
</dbReference>
<feature type="region of interest" description="Disordered" evidence="2">
    <location>
        <begin position="118"/>
        <end position="176"/>
    </location>
</feature>
<comment type="catalytic activity">
    <reaction evidence="1">
        <text>O-phospho-L-threonyl-[protein] + H2O = L-threonyl-[protein] + phosphate</text>
        <dbReference type="Rhea" id="RHEA:47004"/>
        <dbReference type="Rhea" id="RHEA-COMP:11060"/>
        <dbReference type="Rhea" id="RHEA-COMP:11605"/>
        <dbReference type="ChEBI" id="CHEBI:15377"/>
        <dbReference type="ChEBI" id="CHEBI:30013"/>
        <dbReference type="ChEBI" id="CHEBI:43474"/>
        <dbReference type="ChEBI" id="CHEBI:61977"/>
        <dbReference type="EC" id="3.1.3.16"/>
    </reaction>
</comment>
<accession>A0A176WRR0</accession>
<evidence type="ECO:0000259" key="3">
    <source>
        <dbReference type="PROSITE" id="PS51746"/>
    </source>
</evidence>
<feature type="region of interest" description="Disordered" evidence="2">
    <location>
        <begin position="189"/>
        <end position="233"/>
    </location>
</feature>
<comment type="catalytic activity">
    <reaction evidence="1">
        <text>O-phospho-L-seryl-[protein] + H2O = L-seryl-[protein] + phosphate</text>
        <dbReference type="Rhea" id="RHEA:20629"/>
        <dbReference type="Rhea" id="RHEA-COMP:9863"/>
        <dbReference type="Rhea" id="RHEA-COMP:11604"/>
        <dbReference type="ChEBI" id="CHEBI:15377"/>
        <dbReference type="ChEBI" id="CHEBI:29999"/>
        <dbReference type="ChEBI" id="CHEBI:43474"/>
        <dbReference type="ChEBI" id="CHEBI:83421"/>
        <dbReference type="EC" id="3.1.3.16"/>
    </reaction>
</comment>
<proteinExistence type="inferred from homology"/>
<comment type="cofactor">
    <cofactor evidence="1">
        <name>Mg(2+)</name>
        <dbReference type="ChEBI" id="CHEBI:18420"/>
    </cofactor>
</comment>
<dbReference type="PANTHER" id="PTHR12320">
    <property type="entry name" value="PROTEIN PHOSPHATASE 2C"/>
    <property type="match status" value="1"/>
</dbReference>
<dbReference type="SMART" id="SM00332">
    <property type="entry name" value="PP2Cc"/>
    <property type="match status" value="1"/>
</dbReference>
<dbReference type="GO" id="GO:0046872">
    <property type="term" value="F:metal ion binding"/>
    <property type="evidence" value="ECO:0007669"/>
    <property type="project" value="UniProtKB-UniRule"/>
</dbReference>
<dbReference type="AlphaFoldDB" id="A0A176WRR0"/>
<keyword evidence="1" id="KW-0378">Hydrolase</keyword>
<dbReference type="CDD" id="cd00143">
    <property type="entry name" value="PP2Cc"/>
    <property type="match status" value="1"/>
</dbReference>
<feature type="compositionally biased region" description="Polar residues" evidence="2">
    <location>
        <begin position="128"/>
        <end position="143"/>
    </location>
</feature>
<comment type="cofactor">
    <cofactor evidence="1">
        <name>Mn(2+)</name>
        <dbReference type="ChEBI" id="CHEBI:29035"/>
    </cofactor>
</comment>
<dbReference type="GO" id="GO:0004722">
    <property type="term" value="F:protein serine/threonine phosphatase activity"/>
    <property type="evidence" value="ECO:0007669"/>
    <property type="project" value="UniProtKB-EC"/>
</dbReference>
<keyword evidence="1" id="KW-0460">Magnesium</keyword>
<dbReference type="InterPro" id="IPR039123">
    <property type="entry name" value="PPTC7"/>
</dbReference>
<dbReference type="InterPro" id="IPR001932">
    <property type="entry name" value="PPM-type_phosphatase-like_dom"/>
</dbReference>
<protein>
    <recommendedName>
        <fullName evidence="1">Protein phosphatase</fullName>
        <ecNumber evidence="1">3.1.3.16</ecNumber>
    </recommendedName>
</protein>
<keyword evidence="1" id="KW-0479">Metal-binding</keyword>
<dbReference type="PROSITE" id="PS51746">
    <property type="entry name" value="PPM_2"/>
    <property type="match status" value="1"/>
</dbReference>
<evidence type="ECO:0000256" key="2">
    <source>
        <dbReference type="SAM" id="MobiDB-lite"/>
    </source>
</evidence>
<dbReference type="SMART" id="SM00331">
    <property type="entry name" value="PP2C_SIG"/>
    <property type="match status" value="1"/>
</dbReference>
<name>A0A176WRR0_MARPO</name>
<dbReference type="Proteomes" id="UP000077202">
    <property type="component" value="Unassembled WGS sequence"/>
</dbReference>
<keyword evidence="1" id="KW-0464">Manganese</keyword>
<evidence type="ECO:0000313" key="5">
    <source>
        <dbReference type="Proteomes" id="UP000077202"/>
    </source>
</evidence>
<organism evidence="4 5">
    <name type="scientific">Marchantia polymorpha subsp. ruderalis</name>
    <dbReference type="NCBI Taxonomy" id="1480154"/>
    <lineage>
        <taxon>Eukaryota</taxon>
        <taxon>Viridiplantae</taxon>
        <taxon>Streptophyta</taxon>
        <taxon>Embryophyta</taxon>
        <taxon>Marchantiophyta</taxon>
        <taxon>Marchantiopsida</taxon>
        <taxon>Marchantiidae</taxon>
        <taxon>Marchantiales</taxon>
        <taxon>Marchantiaceae</taxon>
        <taxon>Marchantia</taxon>
    </lineage>
</organism>
<dbReference type="PANTHER" id="PTHR12320:SF1">
    <property type="entry name" value="PROTEIN PHOSPHATASE PTC7 HOMOLOG"/>
    <property type="match status" value="1"/>
</dbReference>
<dbReference type="Gene3D" id="3.60.40.10">
    <property type="entry name" value="PPM-type phosphatase domain"/>
    <property type="match status" value="2"/>
</dbReference>